<keyword evidence="1" id="KW-1133">Transmembrane helix</keyword>
<keyword evidence="4" id="KW-1185">Reference proteome</keyword>
<evidence type="ECO:0000313" key="3">
    <source>
        <dbReference type="EMBL" id="ACL68948.1"/>
    </source>
</evidence>
<dbReference type="KEGG" id="hor:Hore_01860"/>
<dbReference type="HOGENOM" id="CLU_1988747_0_0_9"/>
<evidence type="ECO:0000259" key="2">
    <source>
        <dbReference type="Pfam" id="PF13273"/>
    </source>
</evidence>
<feature type="transmembrane region" description="Helical" evidence="1">
    <location>
        <begin position="53"/>
        <end position="70"/>
    </location>
</feature>
<feature type="transmembrane region" description="Helical" evidence="1">
    <location>
        <begin position="82"/>
        <end position="114"/>
    </location>
</feature>
<accession>B8D0X9</accession>
<keyword evidence="1" id="KW-0812">Transmembrane</keyword>
<organism evidence="3 4">
    <name type="scientific">Halothermothrix orenii (strain H 168 / OCM 544 / DSM 9562)</name>
    <dbReference type="NCBI Taxonomy" id="373903"/>
    <lineage>
        <taxon>Bacteria</taxon>
        <taxon>Bacillati</taxon>
        <taxon>Bacillota</taxon>
        <taxon>Clostridia</taxon>
        <taxon>Halanaerobiales</taxon>
        <taxon>Halothermotrichaceae</taxon>
        <taxon>Halothermothrix</taxon>
    </lineage>
</organism>
<name>B8D0X9_HALOH</name>
<proteinExistence type="predicted"/>
<dbReference type="Proteomes" id="UP000000719">
    <property type="component" value="Chromosome"/>
</dbReference>
<evidence type="ECO:0000313" key="4">
    <source>
        <dbReference type="Proteomes" id="UP000000719"/>
    </source>
</evidence>
<reference evidence="3 4" key="1">
    <citation type="journal article" date="2009" name="PLoS ONE">
        <title>Genome analysis of the anaerobic thermohalophilic bacterium Halothermothrix orenii.</title>
        <authorList>
            <person name="Mavromatis K."/>
            <person name="Ivanova N."/>
            <person name="Anderson I."/>
            <person name="Lykidis A."/>
            <person name="Hooper S.D."/>
            <person name="Sun H."/>
            <person name="Kunin V."/>
            <person name="Lapidus A."/>
            <person name="Hugenholtz P."/>
            <person name="Patel B."/>
            <person name="Kyrpides N.C."/>
        </authorList>
    </citation>
    <scope>NUCLEOTIDE SEQUENCE [LARGE SCALE GENOMIC DNA]</scope>
    <source>
        <strain evidence="4">H 168 / OCM 544 / DSM 9562</strain>
    </source>
</reference>
<feature type="domain" description="DUF4064" evidence="2">
    <location>
        <begin position="10"/>
        <end position="93"/>
    </location>
</feature>
<evidence type="ECO:0000256" key="1">
    <source>
        <dbReference type="SAM" id="Phobius"/>
    </source>
</evidence>
<keyword evidence="1" id="KW-0472">Membrane</keyword>
<sequence length="124" mass="12363">MSEGTKEVSSAPLILGIIGGVLGIPASFCAGACAGFITAMSSTAEEASAVADFYMWVCLIGAVLGLIFAIRSKKSPKSSGIVMIIAAVLTGFTVIAGNGLALIAGILFLIAGILSINEAKKVAA</sequence>
<dbReference type="EMBL" id="CP001098">
    <property type="protein sequence ID" value="ACL68948.1"/>
    <property type="molecule type" value="Genomic_DNA"/>
</dbReference>
<dbReference type="InterPro" id="IPR025273">
    <property type="entry name" value="DUF4064"/>
</dbReference>
<dbReference type="RefSeq" id="WP_012635146.1">
    <property type="nucleotide sequence ID" value="NC_011899.1"/>
</dbReference>
<dbReference type="AlphaFoldDB" id="B8D0X9"/>
<protein>
    <recommendedName>
        <fullName evidence="2">DUF4064 domain-containing protein</fullName>
    </recommendedName>
</protein>
<dbReference type="STRING" id="373903.Hore_01860"/>
<gene>
    <name evidence="3" type="ordered locus">Hore_01860</name>
</gene>
<dbReference type="Pfam" id="PF13273">
    <property type="entry name" value="DUF4064"/>
    <property type="match status" value="1"/>
</dbReference>
<feature type="transmembrane region" description="Helical" evidence="1">
    <location>
        <begin position="12"/>
        <end position="41"/>
    </location>
</feature>